<feature type="region of interest" description="Disordered" evidence="7">
    <location>
        <begin position="579"/>
        <end position="603"/>
    </location>
</feature>
<dbReference type="RefSeq" id="WP_214148731.1">
    <property type="nucleotide sequence ID" value="NZ_JAHCYV010000018.1"/>
</dbReference>
<evidence type="ECO:0000256" key="1">
    <source>
        <dbReference type="ARBA" id="ARBA00004651"/>
    </source>
</evidence>
<feature type="transmembrane region" description="Helical" evidence="8">
    <location>
        <begin position="59"/>
        <end position="79"/>
    </location>
</feature>
<dbReference type="InterPro" id="IPR003688">
    <property type="entry name" value="TraG/VirD4"/>
</dbReference>
<evidence type="ECO:0000256" key="6">
    <source>
        <dbReference type="ARBA" id="ARBA00023136"/>
    </source>
</evidence>
<organism evidence="9">
    <name type="scientific">Campylobacter upsaliensis</name>
    <dbReference type="NCBI Taxonomy" id="28080"/>
    <lineage>
        <taxon>Bacteria</taxon>
        <taxon>Pseudomonadati</taxon>
        <taxon>Campylobacterota</taxon>
        <taxon>Epsilonproteobacteria</taxon>
        <taxon>Campylobacterales</taxon>
        <taxon>Campylobacteraceae</taxon>
        <taxon>Campylobacter</taxon>
    </lineage>
</organism>
<dbReference type="SUPFAM" id="SSF52540">
    <property type="entry name" value="P-loop containing nucleoside triphosphate hydrolases"/>
    <property type="match status" value="1"/>
</dbReference>
<dbReference type="Pfam" id="PF02534">
    <property type="entry name" value="T4SS-DNA_transf"/>
    <property type="match status" value="1"/>
</dbReference>
<dbReference type="CDD" id="cd01127">
    <property type="entry name" value="TrwB_TraG_TraD_VirD4"/>
    <property type="match status" value="2"/>
</dbReference>
<evidence type="ECO:0000313" key="9">
    <source>
        <dbReference type="EMBL" id="ECK6930488.1"/>
    </source>
</evidence>
<feature type="compositionally biased region" description="Basic and acidic residues" evidence="7">
    <location>
        <begin position="579"/>
        <end position="593"/>
    </location>
</feature>
<dbReference type="InterPro" id="IPR027417">
    <property type="entry name" value="P-loop_NTPase"/>
</dbReference>
<name>A0A5L8VNB8_CAMUP</name>
<dbReference type="Gene3D" id="3.40.50.300">
    <property type="entry name" value="P-loop containing nucleotide triphosphate hydrolases"/>
    <property type="match status" value="1"/>
</dbReference>
<keyword evidence="6 8" id="KW-0472">Membrane</keyword>
<keyword evidence="5 8" id="KW-1133">Transmembrane helix</keyword>
<dbReference type="AlphaFoldDB" id="A0A5L8VNB8"/>
<sequence>MDKVSTKRTIGGFFFTAFLGLILYFIMIKIIFKPDLLALHQVAYQLITNIGHPALKLKAYVCFIALIAPLTMYILWWILPKTSTKEDYGSASFAKESDFKKMGINHQTGLILGTLIKNDKYQFIRATKPLSSLVVASPGSGKTAGIIIPNLLSVPNSCVVTDIKGELYEKTAPYRQKYLNNEIQLFSPFSWDNTLFFNPFDKSIVEKMEYIHIKKLAEQIASTIFVGEKGKENDHWIVSAKTLFVFFAEYFMQKNKQTTLFEIYQAPKADYTPYISDEIAEEEDLYIKDEHEGKITGMTKDNVKIWKAWLKQTSFDESIDENTRNQARAYIGAAEQEFGGIKSTFDTFMKVFSNPQVASATSKMSFTFEDLREKRLTMYIVIQTEDMEILAPLVRIFIESLFKKLMSGQENSDPNKFIYCFLDEFVRFGKMPFLLEAPALCRSYGLLPVYVTQSYEQIKKYYGEDDMNILKNNSGYQVIFTMNSEKDAKDTSELIGDFTHEKKSISKGNLDFFKSNASLSKEAKKLISAQDLKNMSSEDLLVLVKGFYKHPIQCKVPYWFKNKEWEGADKIELLSEEELKKENSSNKETKDNNEANNATQNAIKDKDEYYKRLGIKVS</sequence>
<evidence type="ECO:0000256" key="3">
    <source>
        <dbReference type="ARBA" id="ARBA00022475"/>
    </source>
</evidence>
<evidence type="ECO:0000256" key="8">
    <source>
        <dbReference type="SAM" id="Phobius"/>
    </source>
</evidence>
<keyword evidence="4 8" id="KW-0812">Transmembrane</keyword>
<gene>
    <name evidence="9" type="ORF">FSE91_06710</name>
</gene>
<dbReference type="InterPro" id="IPR051539">
    <property type="entry name" value="T4SS-coupling_protein"/>
</dbReference>
<feature type="transmembrane region" description="Helical" evidence="8">
    <location>
        <begin position="12"/>
        <end position="32"/>
    </location>
</feature>
<evidence type="ECO:0000256" key="2">
    <source>
        <dbReference type="ARBA" id="ARBA00008806"/>
    </source>
</evidence>
<keyword evidence="3" id="KW-1003">Cell membrane</keyword>
<protein>
    <recommendedName>
        <fullName evidence="10">Type IV secretory system conjugative DNA transfer family protein</fullName>
    </recommendedName>
</protein>
<evidence type="ECO:0000256" key="5">
    <source>
        <dbReference type="ARBA" id="ARBA00022989"/>
    </source>
</evidence>
<dbReference type="GO" id="GO:0005886">
    <property type="term" value="C:plasma membrane"/>
    <property type="evidence" value="ECO:0007669"/>
    <property type="project" value="UniProtKB-SubCell"/>
</dbReference>
<comment type="similarity">
    <text evidence="2">Belongs to the VirD4/TraG family.</text>
</comment>
<proteinExistence type="inferred from homology"/>
<dbReference type="EMBL" id="AAJCUB010000026">
    <property type="protein sequence ID" value="ECK6930488.1"/>
    <property type="molecule type" value="Genomic_DNA"/>
</dbReference>
<accession>A0A5L8VNB8</accession>
<dbReference type="PANTHER" id="PTHR37937">
    <property type="entry name" value="CONJUGATIVE TRANSFER: DNA TRANSPORT"/>
    <property type="match status" value="1"/>
</dbReference>
<dbReference type="PANTHER" id="PTHR37937:SF1">
    <property type="entry name" value="CONJUGATIVE TRANSFER: DNA TRANSPORT"/>
    <property type="match status" value="1"/>
</dbReference>
<evidence type="ECO:0000256" key="7">
    <source>
        <dbReference type="SAM" id="MobiDB-lite"/>
    </source>
</evidence>
<comment type="subcellular location">
    <subcellularLocation>
        <location evidence="1">Cell membrane</location>
        <topology evidence="1">Multi-pass membrane protein</topology>
    </subcellularLocation>
</comment>
<evidence type="ECO:0000256" key="4">
    <source>
        <dbReference type="ARBA" id="ARBA00022692"/>
    </source>
</evidence>
<comment type="caution">
    <text evidence="9">The sequence shown here is derived from an EMBL/GenBank/DDBJ whole genome shotgun (WGS) entry which is preliminary data.</text>
</comment>
<reference evidence="9" key="1">
    <citation type="submission" date="2019-08" db="EMBL/GenBank/DDBJ databases">
        <authorList>
            <consortium name="GenomeTrakr network: Whole genome sequencing for foodborne pathogen traceback"/>
        </authorList>
    </citation>
    <scope>NUCLEOTIDE SEQUENCE</scope>
    <source>
        <strain evidence="9">TTU_623</strain>
    </source>
</reference>
<evidence type="ECO:0008006" key="10">
    <source>
        <dbReference type="Google" id="ProtNLM"/>
    </source>
</evidence>